<reference evidence="2" key="1">
    <citation type="journal article" date="2020" name="bioRxiv">
        <title>Chromosome-level reference genome of the European wasp spider Argiope bruennichi: a resource for studies on range expansion and evolutionary adaptation.</title>
        <authorList>
            <person name="Sheffer M.M."/>
            <person name="Hoppe A."/>
            <person name="Krehenwinkel H."/>
            <person name="Uhl G."/>
            <person name="Kuss A.W."/>
            <person name="Jensen L."/>
            <person name="Jensen C."/>
            <person name="Gillespie R.G."/>
            <person name="Hoff K.J."/>
            <person name="Prost S."/>
        </authorList>
    </citation>
    <scope>NUCLEOTIDE SEQUENCE</scope>
</reference>
<keyword evidence="3" id="KW-1185">Reference proteome</keyword>
<dbReference type="AlphaFoldDB" id="A0A8T0FCQ8"/>
<comment type="caution">
    <text evidence="2">The sequence shown here is derived from an EMBL/GenBank/DDBJ whole genome shotgun (WGS) entry which is preliminary data.</text>
</comment>
<evidence type="ECO:0000313" key="3">
    <source>
        <dbReference type="Proteomes" id="UP000807504"/>
    </source>
</evidence>
<dbReference type="InterPro" id="IPR053164">
    <property type="entry name" value="IS1016-like_transposase"/>
</dbReference>
<dbReference type="PANTHER" id="PTHR47163">
    <property type="entry name" value="DDE_TNP_IS1595 DOMAIN-CONTAINING PROTEIN"/>
    <property type="match status" value="1"/>
</dbReference>
<organism evidence="2 3">
    <name type="scientific">Argiope bruennichi</name>
    <name type="common">Wasp spider</name>
    <name type="synonym">Aranea bruennichi</name>
    <dbReference type="NCBI Taxonomy" id="94029"/>
    <lineage>
        <taxon>Eukaryota</taxon>
        <taxon>Metazoa</taxon>
        <taxon>Ecdysozoa</taxon>
        <taxon>Arthropoda</taxon>
        <taxon>Chelicerata</taxon>
        <taxon>Arachnida</taxon>
        <taxon>Araneae</taxon>
        <taxon>Araneomorphae</taxon>
        <taxon>Entelegynae</taxon>
        <taxon>Araneoidea</taxon>
        <taxon>Araneidae</taxon>
        <taxon>Argiope</taxon>
    </lineage>
</organism>
<dbReference type="InterPro" id="IPR024445">
    <property type="entry name" value="Tnp_ISXO2-like"/>
</dbReference>
<dbReference type="Proteomes" id="UP000807504">
    <property type="component" value="Unassembled WGS sequence"/>
</dbReference>
<dbReference type="PANTHER" id="PTHR47163:SF2">
    <property type="entry name" value="SI:DKEY-17M8.2"/>
    <property type="match status" value="1"/>
</dbReference>
<reference evidence="2" key="2">
    <citation type="submission" date="2020-06" db="EMBL/GenBank/DDBJ databases">
        <authorList>
            <person name="Sheffer M."/>
        </authorList>
    </citation>
    <scope>NUCLEOTIDE SEQUENCE</scope>
</reference>
<protein>
    <recommendedName>
        <fullName evidence="1">ISXO2-like transposase domain-containing protein</fullName>
    </recommendedName>
</protein>
<feature type="domain" description="ISXO2-like transposase" evidence="1">
    <location>
        <begin position="24"/>
        <end position="108"/>
    </location>
</feature>
<dbReference type="EMBL" id="JABXBU010000012">
    <property type="protein sequence ID" value="KAF8789064.1"/>
    <property type="molecule type" value="Genomic_DNA"/>
</dbReference>
<dbReference type="Pfam" id="PF12762">
    <property type="entry name" value="DDE_Tnp_IS1595"/>
    <property type="match status" value="1"/>
</dbReference>
<evidence type="ECO:0000259" key="1">
    <source>
        <dbReference type="Pfam" id="PF12762"/>
    </source>
</evidence>
<sequence length="136" mass="16049">MIGDVGSTVEIDEHKFGKMKYERGRTSEELVSVLKEWKLPGTEIISDFWKPYDCLKDEGFTHLQVQHNLRFKDPEIGAHTNTFEGTRSAIKRALRNTPHKADYFDSYLYRWIVMLLRSKEIVLKERERKEISHSGY</sequence>
<accession>A0A8T0FCQ8</accession>
<evidence type="ECO:0000313" key="2">
    <source>
        <dbReference type="EMBL" id="KAF8789064.1"/>
    </source>
</evidence>
<proteinExistence type="predicted"/>
<gene>
    <name evidence="2" type="ORF">HNY73_007041</name>
</gene>
<name>A0A8T0FCQ8_ARGBR</name>